<feature type="binding site" evidence="10">
    <location>
        <begin position="145"/>
        <end position="147"/>
    </location>
    <ligand>
        <name>2-[(2R,5Z)-2-carboxy-4-methylthiazol-5(2H)-ylidene]ethyl phosphate</name>
        <dbReference type="ChEBI" id="CHEBI:62899"/>
    </ligand>
</feature>
<keyword evidence="6 10" id="KW-0784">Thiamine biosynthesis</keyword>
<reference evidence="14 15" key="1">
    <citation type="journal article" date="2013" name="J. Bacteriol.">
        <title>Roles of HynAB and Ech, the only two hydrogenases found in the model sulfate reducer Desulfovibrio gigas.</title>
        <authorList>
            <person name="Morais-Silva F.O."/>
            <person name="Santos C.I."/>
            <person name="Rodrigues R."/>
            <person name="Pereira I.A."/>
            <person name="Rodrigues-Pousada C."/>
        </authorList>
    </citation>
    <scope>NUCLEOTIDE SEQUENCE [LARGE SCALE GENOMIC DNA]</scope>
    <source>
        <strain evidence="15">ATCC 19364 / DSM 1382 / NCIMB 9332 / VKM B-1759</strain>
    </source>
</reference>
<dbReference type="InterPro" id="IPR036206">
    <property type="entry name" value="ThiamineP_synth_sf"/>
</dbReference>
<evidence type="ECO:0000256" key="2">
    <source>
        <dbReference type="ARBA" id="ARBA00005165"/>
    </source>
</evidence>
<evidence type="ECO:0000256" key="12">
    <source>
        <dbReference type="RuleBase" id="RU004253"/>
    </source>
</evidence>
<evidence type="ECO:0000256" key="1">
    <source>
        <dbReference type="ARBA" id="ARBA00003814"/>
    </source>
</evidence>
<evidence type="ECO:0000256" key="10">
    <source>
        <dbReference type="HAMAP-Rule" id="MF_00097"/>
    </source>
</evidence>
<keyword evidence="3 10" id="KW-0808">Transferase</keyword>
<dbReference type="PANTHER" id="PTHR20857:SF15">
    <property type="entry name" value="THIAMINE-PHOSPHATE SYNTHASE"/>
    <property type="match status" value="1"/>
</dbReference>
<comment type="similarity">
    <text evidence="10 11">Belongs to the thiamine-phosphate synthase family.</text>
</comment>
<evidence type="ECO:0000256" key="4">
    <source>
        <dbReference type="ARBA" id="ARBA00022723"/>
    </source>
</evidence>
<evidence type="ECO:0000256" key="11">
    <source>
        <dbReference type="RuleBase" id="RU003826"/>
    </source>
</evidence>
<feature type="binding site" evidence="10">
    <location>
        <position position="71"/>
    </location>
    <ligand>
        <name>4-amino-2-methyl-5-(diphosphooxymethyl)pyrimidine</name>
        <dbReference type="ChEBI" id="CHEBI:57841"/>
    </ligand>
</feature>
<keyword evidence="5 10" id="KW-0460">Magnesium</keyword>
<reference evidence="15" key="2">
    <citation type="submission" date="2013-07" db="EMBL/GenBank/DDBJ databases">
        <authorList>
            <person name="Morais-Silva F.O."/>
            <person name="Rezende A.M."/>
            <person name="Pimentel C."/>
            <person name="Resende D.M."/>
            <person name="Santos C.I."/>
            <person name="Clemente C."/>
            <person name="de Oliveira L.M."/>
            <person name="da Silva S.M."/>
            <person name="Costa D.A."/>
            <person name="Varela-Raposo A."/>
            <person name="Horacio E.C.A."/>
            <person name="Matos M."/>
            <person name="Flores O."/>
            <person name="Ruiz J.C."/>
            <person name="Rodrigues-Pousada C."/>
        </authorList>
    </citation>
    <scope>NUCLEOTIDE SEQUENCE [LARGE SCALE GENOMIC DNA]</scope>
    <source>
        <strain evidence="15">ATCC 19364 / DSM 1382 / NCIMB 9332 / VKM B-1759</strain>
    </source>
</reference>
<dbReference type="GO" id="GO:0009228">
    <property type="term" value="P:thiamine biosynthetic process"/>
    <property type="evidence" value="ECO:0007669"/>
    <property type="project" value="UniProtKB-KW"/>
</dbReference>
<dbReference type="GO" id="GO:0000287">
    <property type="term" value="F:magnesium ion binding"/>
    <property type="evidence" value="ECO:0007669"/>
    <property type="project" value="UniProtKB-UniRule"/>
</dbReference>
<dbReference type="GO" id="GO:0009229">
    <property type="term" value="P:thiamine diphosphate biosynthetic process"/>
    <property type="evidence" value="ECO:0007669"/>
    <property type="project" value="UniProtKB-UniRule"/>
</dbReference>
<dbReference type="Proteomes" id="UP000016587">
    <property type="component" value="Chromosome"/>
</dbReference>
<keyword evidence="15" id="KW-1185">Reference proteome</keyword>
<dbReference type="InterPro" id="IPR022998">
    <property type="entry name" value="ThiamineP_synth_TenI"/>
</dbReference>
<comment type="catalytic activity">
    <reaction evidence="8 10 11">
        <text>2-(2-carboxy-4-methylthiazol-5-yl)ethyl phosphate + 4-amino-2-methyl-5-(diphosphooxymethyl)pyrimidine + 2 H(+) = thiamine phosphate + CO2 + diphosphate</text>
        <dbReference type="Rhea" id="RHEA:47848"/>
        <dbReference type="ChEBI" id="CHEBI:15378"/>
        <dbReference type="ChEBI" id="CHEBI:16526"/>
        <dbReference type="ChEBI" id="CHEBI:33019"/>
        <dbReference type="ChEBI" id="CHEBI:37575"/>
        <dbReference type="ChEBI" id="CHEBI:57841"/>
        <dbReference type="ChEBI" id="CHEBI:62890"/>
        <dbReference type="EC" id="2.5.1.3"/>
    </reaction>
</comment>
<dbReference type="PATRIC" id="fig|1121448.10.peg.2532"/>
<dbReference type="PANTHER" id="PTHR20857">
    <property type="entry name" value="THIAMINE-PHOSPHATE PYROPHOSPHORYLASE"/>
    <property type="match status" value="1"/>
</dbReference>
<evidence type="ECO:0000256" key="3">
    <source>
        <dbReference type="ARBA" id="ARBA00022679"/>
    </source>
</evidence>
<dbReference type="Pfam" id="PF02581">
    <property type="entry name" value="TMP-TENI"/>
    <property type="match status" value="1"/>
</dbReference>
<feature type="domain" description="Thiamine phosphate synthase/TenI" evidence="13">
    <location>
        <begin position="9"/>
        <end position="199"/>
    </location>
</feature>
<name>T2GCL0_MEGG1</name>
<dbReference type="AlphaFoldDB" id="T2GCL0"/>
<evidence type="ECO:0000259" key="13">
    <source>
        <dbReference type="Pfam" id="PF02581"/>
    </source>
</evidence>
<dbReference type="InterPro" id="IPR013785">
    <property type="entry name" value="Aldolase_TIM"/>
</dbReference>
<feature type="binding site" evidence="10">
    <location>
        <position position="72"/>
    </location>
    <ligand>
        <name>Mg(2+)</name>
        <dbReference type="ChEBI" id="CHEBI:18420"/>
    </ligand>
</feature>
<feature type="binding site" evidence="10">
    <location>
        <begin position="39"/>
        <end position="43"/>
    </location>
    <ligand>
        <name>4-amino-2-methyl-5-(diphosphooxymethyl)pyrimidine</name>
        <dbReference type="ChEBI" id="CHEBI:57841"/>
    </ligand>
</feature>
<dbReference type="NCBIfam" id="TIGR00693">
    <property type="entry name" value="thiE"/>
    <property type="match status" value="1"/>
</dbReference>
<dbReference type="CDD" id="cd00564">
    <property type="entry name" value="TMP_TenI"/>
    <property type="match status" value="1"/>
</dbReference>
<feature type="binding site" evidence="10">
    <location>
        <position position="110"/>
    </location>
    <ligand>
        <name>4-amino-2-methyl-5-(diphosphooxymethyl)pyrimidine</name>
        <dbReference type="ChEBI" id="CHEBI:57841"/>
    </ligand>
</feature>
<dbReference type="eggNOG" id="COG0352">
    <property type="taxonomic scope" value="Bacteria"/>
</dbReference>
<dbReference type="OrthoDB" id="9810880at2"/>
<evidence type="ECO:0000256" key="8">
    <source>
        <dbReference type="ARBA" id="ARBA00047851"/>
    </source>
</evidence>
<evidence type="ECO:0000256" key="7">
    <source>
        <dbReference type="ARBA" id="ARBA00047334"/>
    </source>
</evidence>
<comment type="catalytic activity">
    <reaction evidence="7 10 11">
        <text>4-methyl-5-(2-phosphooxyethyl)-thiazole + 4-amino-2-methyl-5-(diphosphooxymethyl)pyrimidine + H(+) = thiamine phosphate + diphosphate</text>
        <dbReference type="Rhea" id="RHEA:22328"/>
        <dbReference type="ChEBI" id="CHEBI:15378"/>
        <dbReference type="ChEBI" id="CHEBI:33019"/>
        <dbReference type="ChEBI" id="CHEBI:37575"/>
        <dbReference type="ChEBI" id="CHEBI:57841"/>
        <dbReference type="ChEBI" id="CHEBI:58296"/>
        <dbReference type="EC" id="2.5.1.3"/>
    </reaction>
</comment>
<dbReference type="FunFam" id="3.20.20.70:FF:000096">
    <property type="entry name" value="Thiamine-phosphate synthase"/>
    <property type="match status" value="1"/>
</dbReference>
<dbReference type="RefSeq" id="WP_021761318.1">
    <property type="nucleotide sequence ID" value="NC_022444.1"/>
</dbReference>
<dbReference type="STRING" id="1121448.DGI_2583"/>
<keyword evidence="4 10" id="KW-0479">Metal-binding</keyword>
<evidence type="ECO:0000313" key="14">
    <source>
        <dbReference type="EMBL" id="AGW14315.1"/>
    </source>
</evidence>
<comment type="function">
    <text evidence="1 10">Condenses 4-methyl-5-(beta-hydroxyethyl)thiazole monophosphate (THZ-P) and 2-methyl-4-amino-5-hydroxymethyl pyrimidine pyrophosphate (HMP-PP) to form thiamine monophosphate (TMP).</text>
</comment>
<comment type="catalytic activity">
    <reaction evidence="9 10 11">
        <text>2-[(2R,5Z)-2-carboxy-4-methylthiazol-5(2H)-ylidene]ethyl phosphate + 4-amino-2-methyl-5-(diphosphooxymethyl)pyrimidine + 2 H(+) = thiamine phosphate + CO2 + diphosphate</text>
        <dbReference type="Rhea" id="RHEA:47844"/>
        <dbReference type="ChEBI" id="CHEBI:15378"/>
        <dbReference type="ChEBI" id="CHEBI:16526"/>
        <dbReference type="ChEBI" id="CHEBI:33019"/>
        <dbReference type="ChEBI" id="CHEBI:37575"/>
        <dbReference type="ChEBI" id="CHEBI:57841"/>
        <dbReference type="ChEBI" id="CHEBI:62899"/>
        <dbReference type="EC" id="2.5.1.3"/>
    </reaction>
</comment>
<feature type="binding site" evidence="10">
    <location>
        <position position="91"/>
    </location>
    <ligand>
        <name>Mg(2+)</name>
        <dbReference type="ChEBI" id="CHEBI:18420"/>
    </ligand>
</feature>
<dbReference type="EMBL" id="CP006585">
    <property type="protein sequence ID" value="AGW14315.1"/>
    <property type="molecule type" value="Genomic_DNA"/>
</dbReference>
<dbReference type="Gene3D" id="3.20.20.70">
    <property type="entry name" value="Aldolase class I"/>
    <property type="match status" value="1"/>
</dbReference>
<sequence>MKPIVDYRVYLVTDRALCLGRDLLDVVAAAVQGGVTLVQLREKHAGGREFVELGRALKDLLDPHRIPLLVNDRVDVAQAIGAAGVHVGQSDIPYADVRRILGPDAIIGLSVDTMEQALAAPDLDQVAGGAGIGPDYLGVGPIFPTATKLDAGEAWGLEKLTALRRQTHQTLVGIGGITVANAAAVMRAGADGVAVVSAIVSAPDPAAAARELLDAVEAARV</sequence>
<feature type="binding site" evidence="10">
    <location>
        <position position="148"/>
    </location>
    <ligand>
        <name>4-amino-2-methyl-5-(diphosphooxymethyl)pyrimidine</name>
        <dbReference type="ChEBI" id="CHEBI:57841"/>
    </ligand>
</feature>
<dbReference type="HAMAP" id="MF_00097">
    <property type="entry name" value="TMP_synthase"/>
    <property type="match status" value="1"/>
</dbReference>
<dbReference type="InterPro" id="IPR034291">
    <property type="entry name" value="TMP_synthase"/>
</dbReference>
<dbReference type="EC" id="2.5.1.3" evidence="10"/>
<feature type="binding site" evidence="10">
    <location>
        <position position="176"/>
    </location>
    <ligand>
        <name>2-[(2R,5Z)-2-carboxy-4-methylthiazol-5(2H)-ylidene]ethyl phosphate</name>
        <dbReference type="ChEBI" id="CHEBI:62899"/>
    </ligand>
</feature>
<comment type="pathway">
    <text evidence="2 10 12">Cofactor biosynthesis; thiamine diphosphate biosynthesis; thiamine phosphate from 4-amino-2-methyl-5-diphosphomethylpyrimidine and 4-methyl-5-(2-phosphoethyl)-thiazole: step 1/1.</text>
</comment>
<feature type="binding site" evidence="10">
    <location>
        <begin position="196"/>
        <end position="197"/>
    </location>
    <ligand>
        <name>2-[(2R,5Z)-2-carboxy-4-methylthiazol-5(2H)-ylidene]ethyl phosphate</name>
        <dbReference type="ChEBI" id="CHEBI:62899"/>
    </ligand>
</feature>
<proteinExistence type="inferred from homology"/>
<dbReference type="GO" id="GO:0004789">
    <property type="term" value="F:thiamine-phosphate diphosphorylase activity"/>
    <property type="evidence" value="ECO:0007669"/>
    <property type="project" value="UniProtKB-UniRule"/>
</dbReference>
<dbReference type="KEGG" id="dgg:DGI_2583"/>
<dbReference type="UniPathway" id="UPA00060">
    <property type="reaction ID" value="UER00141"/>
</dbReference>
<organism evidence="14 15">
    <name type="scientific">Megalodesulfovibrio gigas (strain ATCC 19364 / DSM 1382 / NCIMB 9332 / VKM B-1759)</name>
    <name type="common">Desulfovibrio gigas</name>
    <dbReference type="NCBI Taxonomy" id="1121448"/>
    <lineage>
        <taxon>Bacteria</taxon>
        <taxon>Pseudomonadati</taxon>
        <taxon>Thermodesulfobacteriota</taxon>
        <taxon>Desulfovibrionia</taxon>
        <taxon>Desulfovibrionales</taxon>
        <taxon>Desulfovibrionaceae</taxon>
        <taxon>Megalodesulfovibrio</taxon>
    </lineage>
</organism>
<evidence type="ECO:0000313" key="15">
    <source>
        <dbReference type="Proteomes" id="UP000016587"/>
    </source>
</evidence>
<dbReference type="GO" id="GO:0005737">
    <property type="term" value="C:cytoplasm"/>
    <property type="evidence" value="ECO:0007669"/>
    <property type="project" value="TreeGrafter"/>
</dbReference>
<comment type="cofactor">
    <cofactor evidence="10">
        <name>Mg(2+)</name>
        <dbReference type="ChEBI" id="CHEBI:18420"/>
    </cofactor>
    <text evidence="10">Binds 1 Mg(2+) ion per subunit.</text>
</comment>
<evidence type="ECO:0000256" key="6">
    <source>
        <dbReference type="ARBA" id="ARBA00022977"/>
    </source>
</evidence>
<dbReference type="HOGENOM" id="CLU_018272_3_2_7"/>
<protein>
    <recommendedName>
        <fullName evidence="10">Thiamine-phosphate synthase</fullName>
        <shortName evidence="10">TP synthase</shortName>
        <shortName evidence="10">TPS</shortName>
        <ecNumber evidence="10">2.5.1.3</ecNumber>
    </recommendedName>
    <alternativeName>
        <fullName evidence="10">Thiamine-phosphate pyrophosphorylase</fullName>
        <shortName evidence="10">TMP pyrophosphorylase</shortName>
        <shortName evidence="10">TMP-PPase</shortName>
    </alternativeName>
</protein>
<accession>T2GCL0</accession>
<evidence type="ECO:0000256" key="5">
    <source>
        <dbReference type="ARBA" id="ARBA00022842"/>
    </source>
</evidence>
<gene>
    <name evidence="10" type="primary">thiE</name>
    <name evidence="14" type="ORF">DGI_2583</name>
</gene>
<dbReference type="SUPFAM" id="SSF51391">
    <property type="entry name" value="Thiamin phosphate synthase"/>
    <property type="match status" value="1"/>
</dbReference>
<evidence type="ECO:0000256" key="9">
    <source>
        <dbReference type="ARBA" id="ARBA00047883"/>
    </source>
</evidence>